<evidence type="ECO:0000259" key="2">
    <source>
        <dbReference type="PROSITE" id="PS50110"/>
    </source>
</evidence>
<dbReference type="SUPFAM" id="SSF52172">
    <property type="entry name" value="CheY-like"/>
    <property type="match status" value="1"/>
</dbReference>
<feature type="modified residue" description="4-aspartylphosphate" evidence="1">
    <location>
        <position position="57"/>
    </location>
</feature>
<dbReference type="InterPro" id="IPR052893">
    <property type="entry name" value="TCS_response_regulator"/>
</dbReference>
<proteinExistence type="predicted"/>
<keyword evidence="1" id="KW-0597">Phosphoprotein</keyword>
<evidence type="ECO:0000256" key="1">
    <source>
        <dbReference type="PROSITE-ProRule" id="PRU00169"/>
    </source>
</evidence>
<dbReference type="InterPro" id="IPR001789">
    <property type="entry name" value="Sig_transdc_resp-reg_receiver"/>
</dbReference>
<dbReference type="Pfam" id="PF00072">
    <property type="entry name" value="Response_reg"/>
    <property type="match status" value="1"/>
</dbReference>
<organism evidence="3 4">
    <name type="scientific">Marivirga lumbricoides</name>
    <dbReference type="NCBI Taxonomy" id="1046115"/>
    <lineage>
        <taxon>Bacteria</taxon>
        <taxon>Pseudomonadati</taxon>
        <taxon>Bacteroidota</taxon>
        <taxon>Cytophagia</taxon>
        <taxon>Cytophagales</taxon>
        <taxon>Marivirgaceae</taxon>
        <taxon>Marivirga</taxon>
    </lineage>
</organism>
<dbReference type="SMART" id="SM00448">
    <property type="entry name" value="REC"/>
    <property type="match status" value="1"/>
</dbReference>
<evidence type="ECO:0000313" key="4">
    <source>
        <dbReference type="Proteomes" id="UP000636010"/>
    </source>
</evidence>
<accession>A0ABQ1MGX7</accession>
<dbReference type="PANTHER" id="PTHR44520:SF2">
    <property type="entry name" value="RESPONSE REGULATOR RCP1"/>
    <property type="match status" value="1"/>
</dbReference>
<gene>
    <name evidence="3" type="ORF">GCM10011506_25520</name>
</gene>
<dbReference type="EMBL" id="BMEC01000008">
    <property type="protein sequence ID" value="GGC38977.1"/>
    <property type="molecule type" value="Genomic_DNA"/>
</dbReference>
<name>A0ABQ1MGX7_9BACT</name>
<dbReference type="InterPro" id="IPR011006">
    <property type="entry name" value="CheY-like_superfamily"/>
</dbReference>
<feature type="domain" description="Response regulatory" evidence="2">
    <location>
        <begin position="2"/>
        <end position="125"/>
    </location>
</feature>
<dbReference type="Gene3D" id="3.40.50.2300">
    <property type="match status" value="1"/>
</dbReference>
<sequence length="130" mass="15448">MEAFIVDDDELTVFLHEVFVKESNFHHNPHTFYHGKSTLDYLLSHFNPKEKYCIFLDLNMPIMDGWEFLDAIKNKEISDNIMVVVLTSSINEVDRRKAKKYHQVIDYMEKPLNGRKLESLKKNNHLTPFF</sequence>
<protein>
    <submittedName>
        <fullName evidence="3">Response regulator</fullName>
    </submittedName>
</protein>
<dbReference type="RefSeq" id="WP_188464005.1">
    <property type="nucleotide sequence ID" value="NZ_BAABHU010000008.1"/>
</dbReference>
<dbReference type="PANTHER" id="PTHR44520">
    <property type="entry name" value="RESPONSE REGULATOR RCP1-RELATED"/>
    <property type="match status" value="1"/>
</dbReference>
<keyword evidence="4" id="KW-1185">Reference proteome</keyword>
<evidence type="ECO:0000313" key="3">
    <source>
        <dbReference type="EMBL" id="GGC38977.1"/>
    </source>
</evidence>
<reference evidence="4" key="1">
    <citation type="journal article" date="2019" name="Int. J. Syst. Evol. Microbiol.">
        <title>The Global Catalogue of Microorganisms (GCM) 10K type strain sequencing project: providing services to taxonomists for standard genome sequencing and annotation.</title>
        <authorList>
            <consortium name="The Broad Institute Genomics Platform"/>
            <consortium name="The Broad Institute Genome Sequencing Center for Infectious Disease"/>
            <person name="Wu L."/>
            <person name="Ma J."/>
        </authorList>
    </citation>
    <scope>NUCLEOTIDE SEQUENCE [LARGE SCALE GENOMIC DNA]</scope>
    <source>
        <strain evidence="4">CGMCC 1.10832</strain>
    </source>
</reference>
<dbReference type="PROSITE" id="PS50110">
    <property type="entry name" value="RESPONSE_REGULATORY"/>
    <property type="match status" value="1"/>
</dbReference>
<dbReference type="Proteomes" id="UP000636010">
    <property type="component" value="Unassembled WGS sequence"/>
</dbReference>
<comment type="caution">
    <text evidence="3">The sequence shown here is derived from an EMBL/GenBank/DDBJ whole genome shotgun (WGS) entry which is preliminary data.</text>
</comment>